<name>A0A6L2QC52_COPFO</name>
<dbReference type="GO" id="GO:0006635">
    <property type="term" value="P:fatty acid beta-oxidation"/>
    <property type="evidence" value="ECO:0007669"/>
    <property type="project" value="TreeGrafter"/>
</dbReference>
<dbReference type="SUPFAM" id="SSF90123">
    <property type="entry name" value="ABC transporter transmembrane region"/>
    <property type="match status" value="1"/>
</dbReference>
<dbReference type="SMART" id="SM00382">
    <property type="entry name" value="AAA"/>
    <property type="match status" value="1"/>
</dbReference>
<dbReference type="InterPro" id="IPR003593">
    <property type="entry name" value="AAA+_ATPase"/>
</dbReference>
<dbReference type="CDD" id="cd03223">
    <property type="entry name" value="ABCD_peroxisomal_ALDP"/>
    <property type="match status" value="1"/>
</dbReference>
<evidence type="ECO:0000256" key="11">
    <source>
        <dbReference type="ARBA" id="ARBA00023140"/>
    </source>
</evidence>
<dbReference type="PROSITE" id="PS50929">
    <property type="entry name" value="ABC_TM1F"/>
    <property type="match status" value="1"/>
</dbReference>
<comment type="subcellular location">
    <subcellularLocation>
        <location evidence="1">Peroxisome membrane</location>
        <topology evidence="1">Multi-pass membrane protein</topology>
    </subcellularLocation>
</comment>
<dbReference type="GO" id="GO:0015910">
    <property type="term" value="P:long-chain fatty acid import into peroxisome"/>
    <property type="evidence" value="ECO:0007669"/>
    <property type="project" value="TreeGrafter"/>
</dbReference>
<gene>
    <name evidence="14" type="ORF">Cfor_00502</name>
</gene>
<proteinExistence type="inferred from homology"/>
<keyword evidence="3" id="KW-0813">Transport</keyword>
<reference evidence="15" key="1">
    <citation type="submission" date="2020-01" db="EMBL/GenBank/DDBJ databases">
        <title>Draft genome sequence of the Termite Coptotermes fromosanus.</title>
        <authorList>
            <person name="Itakura S."/>
            <person name="Yosikawa Y."/>
            <person name="Umezawa K."/>
        </authorList>
    </citation>
    <scope>NUCLEOTIDE SEQUENCE [LARGE SCALE GENOMIC DNA]</scope>
</reference>
<dbReference type="GO" id="GO:0005778">
    <property type="term" value="C:peroxisomal membrane"/>
    <property type="evidence" value="ECO:0007669"/>
    <property type="project" value="UniProtKB-SubCell"/>
</dbReference>
<dbReference type="PANTHER" id="PTHR11384:SF67">
    <property type="entry name" value="ATP-BINDING CASSETTE SUB-FAMILY D MEMBER 1"/>
    <property type="match status" value="1"/>
</dbReference>
<dbReference type="GO" id="GO:0005324">
    <property type="term" value="F:long-chain fatty acid transmembrane transporter activity"/>
    <property type="evidence" value="ECO:0007669"/>
    <property type="project" value="TreeGrafter"/>
</dbReference>
<dbReference type="GO" id="GO:0007031">
    <property type="term" value="P:peroxisome organization"/>
    <property type="evidence" value="ECO:0007669"/>
    <property type="project" value="TreeGrafter"/>
</dbReference>
<dbReference type="Proteomes" id="UP000502823">
    <property type="component" value="Unassembled WGS sequence"/>
</dbReference>
<accession>A0A6L2QC52</accession>
<evidence type="ECO:0000256" key="10">
    <source>
        <dbReference type="ARBA" id="ARBA00023136"/>
    </source>
</evidence>
<dbReference type="InterPro" id="IPR011527">
    <property type="entry name" value="ABC1_TM_dom"/>
</dbReference>
<evidence type="ECO:0000259" key="13">
    <source>
        <dbReference type="PROSITE" id="PS50929"/>
    </source>
</evidence>
<dbReference type="Gene3D" id="3.40.50.300">
    <property type="entry name" value="P-loop containing nucleotide triphosphate hydrolases"/>
    <property type="match status" value="1"/>
</dbReference>
<dbReference type="InParanoid" id="A0A6L2QC52"/>
<evidence type="ECO:0000256" key="7">
    <source>
        <dbReference type="ARBA" id="ARBA00022840"/>
    </source>
</evidence>
<keyword evidence="6" id="KW-0378">Hydrolase</keyword>
<evidence type="ECO:0000313" key="15">
    <source>
        <dbReference type="Proteomes" id="UP000502823"/>
    </source>
</evidence>
<dbReference type="GO" id="GO:0140359">
    <property type="term" value="F:ABC-type transporter activity"/>
    <property type="evidence" value="ECO:0007669"/>
    <property type="project" value="InterPro"/>
</dbReference>
<keyword evidence="8" id="KW-1278">Translocase</keyword>
<evidence type="ECO:0000256" key="8">
    <source>
        <dbReference type="ARBA" id="ARBA00022967"/>
    </source>
</evidence>
<sequence length="760" mass="84734">MPTVISKYIDSTVAKYNIPKEHFTRSVVAAAVFLYGLKLGYPYIQLLCKNSTTNNSYQNGHAAIISSKADGDNCVHSSTNNNNNKVQNGKSVMNGIKNGEAVVLKQQKSPGINKEFIIQLHKLVKLMLPGIWTKEVGLLSMHTLALATRTFLSIYVASMEGEIVKYIVRKDVKNFAIMLLKWLGVAVPATFINSVIRYLENKLALAFRSRLVSHAYSLYFRDQTYYRVSNLDGRIENADHRLTDDITAFTSSVAHLYSHITKPLFDCLLIAIALARTNKKMGAAIIPGPILATVVISLTGQILKAVSPKFGILVAEEANRKGYLRHIHARIITNAEEIAFYGGQKVELSHLEKAYNSLVDQMNTIFSQRLWYVMLEQFLMKYVWSGTGMIMVSLPILTSKRHAEQDSSPDGGVSERTQYFTTTRNLLGSGADAVERLMSSYKEVVELAGYTARVGDMLDVFEDASHGKYQRAVVTTAESKHLAKNGGFRLEFKNGQPVVKGVIHETKDGTIVLKNVPIVTPNCDVVCPNLTLTVMPGMHLLITGPNGCGKSSLFRILSGLWPVYSGELRKPATSDMFYIPQRPYMSLGSLADQVIYPDTEADMRKKGIALGHLQRCLSLVHLDHIVEREGGWHVTTDWKDVLSGGEKQRMAMARLFYHRPKFALLDECTSAVSIDVESNIYEEAKVAGITLLTITHRPSLWKFHTHLLQFDGEGGWKLESLDSTMRLSLKEEKEKLEAQLAGVPDAQERLKVSDVRNMKA</sequence>
<keyword evidence="4" id="KW-0812">Transmembrane</keyword>
<dbReference type="PANTHER" id="PTHR11384">
    <property type="entry name" value="ATP-BINDING CASSETTE, SUB-FAMILY D MEMBER"/>
    <property type="match status" value="1"/>
</dbReference>
<evidence type="ECO:0000256" key="5">
    <source>
        <dbReference type="ARBA" id="ARBA00022741"/>
    </source>
</evidence>
<dbReference type="Pfam" id="PF00005">
    <property type="entry name" value="ABC_tran"/>
    <property type="match status" value="1"/>
</dbReference>
<keyword evidence="15" id="KW-1185">Reference proteome</keyword>
<dbReference type="GO" id="GO:0042760">
    <property type="term" value="P:very long-chain fatty acid catabolic process"/>
    <property type="evidence" value="ECO:0007669"/>
    <property type="project" value="TreeGrafter"/>
</dbReference>
<dbReference type="SUPFAM" id="SSF52540">
    <property type="entry name" value="P-loop containing nucleoside triphosphate hydrolases"/>
    <property type="match status" value="1"/>
</dbReference>
<keyword evidence="11" id="KW-0576">Peroxisome</keyword>
<evidence type="ECO:0000256" key="6">
    <source>
        <dbReference type="ARBA" id="ARBA00022801"/>
    </source>
</evidence>
<evidence type="ECO:0000256" key="4">
    <source>
        <dbReference type="ARBA" id="ARBA00022692"/>
    </source>
</evidence>
<dbReference type="FunCoup" id="A0A6L2QC52">
    <property type="interactions" value="293"/>
</dbReference>
<keyword evidence="10" id="KW-0472">Membrane</keyword>
<dbReference type="GO" id="GO:0005524">
    <property type="term" value="F:ATP binding"/>
    <property type="evidence" value="ECO:0007669"/>
    <property type="project" value="UniProtKB-KW"/>
</dbReference>
<comment type="caution">
    <text evidence="14">The sequence shown here is derived from an EMBL/GenBank/DDBJ whole genome shotgun (WGS) entry which is preliminary data.</text>
</comment>
<keyword evidence="5" id="KW-0547">Nucleotide-binding</keyword>
<dbReference type="Pfam" id="PF06472">
    <property type="entry name" value="ABC_membrane_2"/>
    <property type="match status" value="1"/>
</dbReference>
<dbReference type="AlphaFoldDB" id="A0A6L2QC52"/>
<keyword evidence="7" id="KW-0067">ATP-binding</keyword>
<dbReference type="PROSITE" id="PS50893">
    <property type="entry name" value="ABC_TRANSPORTER_2"/>
    <property type="match status" value="1"/>
</dbReference>
<evidence type="ECO:0008006" key="16">
    <source>
        <dbReference type="Google" id="ProtNLM"/>
    </source>
</evidence>
<evidence type="ECO:0000256" key="3">
    <source>
        <dbReference type="ARBA" id="ARBA00022448"/>
    </source>
</evidence>
<dbReference type="FunFam" id="3.40.50.300:FF:000800">
    <property type="entry name" value="ATP-binding cassette sub-family D member 1"/>
    <property type="match status" value="1"/>
</dbReference>
<dbReference type="EMBL" id="BLKM01000905">
    <property type="protein sequence ID" value="GFG39507.1"/>
    <property type="molecule type" value="Genomic_DNA"/>
</dbReference>
<dbReference type="InterPro" id="IPR050835">
    <property type="entry name" value="ABC_transporter_sub-D"/>
</dbReference>
<dbReference type="InterPro" id="IPR003439">
    <property type="entry name" value="ABC_transporter-like_ATP-bd"/>
</dbReference>
<organism evidence="14 15">
    <name type="scientific">Coptotermes formosanus</name>
    <name type="common">Formosan subterranean termite</name>
    <dbReference type="NCBI Taxonomy" id="36987"/>
    <lineage>
        <taxon>Eukaryota</taxon>
        <taxon>Metazoa</taxon>
        <taxon>Ecdysozoa</taxon>
        <taxon>Arthropoda</taxon>
        <taxon>Hexapoda</taxon>
        <taxon>Insecta</taxon>
        <taxon>Pterygota</taxon>
        <taxon>Neoptera</taxon>
        <taxon>Polyneoptera</taxon>
        <taxon>Dictyoptera</taxon>
        <taxon>Blattodea</taxon>
        <taxon>Blattoidea</taxon>
        <taxon>Termitoidae</taxon>
        <taxon>Rhinotermitidae</taxon>
        <taxon>Coptotermes</taxon>
    </lineage>
</organism>
<evidence type="ECO:0000256" key="9">
    <source>
        <dbReference type="ARBA" id="ARBA00022989"/>
    </source>
</evidence>
<feature type="domain" description="ABC transmembrane type-1" evidence="13">
    <location>
        <begin position="143"/>
        <end position="380"/>
    </location>
</feature>
<comment type="similarity">
    <text evidence="2">Belongs to the ABC transporter superfamily. ABCD family. Peroxisomal fatty acyl CoA transporter (TC 3.A.1.203) subfamily.</text>
</comment>
<evidence type="ECO:0000256" key="1">
    <source>
        <dbReference type="ARBA" id="ARBA00004585"/>
    </source>
</evidence>
<dbReference type="PROSITE" id="PS00211">
    <property type="entry name" value="ABC_TRANSPORTER_1"/>
    <property type="match status" value="1"/>
</dbReference>
<evidence type="ECO:0000313" key="14">
    <source>
        <dbReference type="EMBL" id="GFG39507.1"/>
    </source>
</evidence>
<feature type="domain" description="ABC transporter" evidence="12">
    <location>
        <begin position="511"/>
        <end position="738"/>
    </location>
</feature>
<protein>
    <recommendedName>
        <fullName evidence="16">ABC transporter domain-containing protein</fullName>
    </recommendedName>
</protein>
<dbReference type="OrthoDB" id="422637at2759"/>
<dbReference type="InterPro" id="IPR027417">
    <property type="entry name" value="P-loop_NTPase"/>
</dbReference>
<evidence type="ECO:0000256" key="2">
    <source>
        <dbReference type="ARBA" id="ARBA00008575"/>
    </source>
</evidence>
<dbReference type="Gene3D" id="1.20.1560.10">
    <property type="entry name" value="ABC transporter type 1, transmembrane domain"/>
    <property type="match status" value="1"/>
</dbReference>
<dbReference type="InterPro" id="IPR036640">
    <property type="entry name" value="ABC1_TM_sf"/>
</dbReference>
<keyword evidence="9" id="KW-1133">Transmembrane helix</keyword>
<dbReference type="InterPro" id="IPR017871">
    <property type="entry name" value="ABC_transporter-like_CS"/>
</dbReference>
<evidence type="ECO:0000259" key="12">
    <source>
        <dbReference type="PROSITE" id="PS50893"/>
    </source>
</evidence>
<dbReference type="GO" id="GO:0016887">
    <property type="term" value="F:ATP hydrolysis activity"/>
    <property type="evidence" value="ECO:0007669"/>
    <property type="project" value="InterPro"/>
</dbReference>